<feature type="compositionally biased region" description="Low complexity" evidence="7">
    <location>
        <begin position="417"/>
        <end position="431"/>
    </location>
</feature>
<keyword evidence="11" id="KW-1185">Reference proteome</keyword>
<dbReference type="SUPFAM" id="SSF52172">
    <property type="entry name" value="CheY-like"/>
    <property type="match status" value="1"/>
</dbReference>
<evidence type="ECO:0000313" key="11">
    <source>
        <dbReference type="Proteomes" id="UP000521943"/>
    </source>
</evidence>
<feature type="domain" description="Histidine kinase" evidence="8">
    <location>
        <begin position="949"/>
        <end position="1209"/>
    </location>
</feature>
<dbReference type="Gene3D" id="3.30.450.40">
    <property type="match status" value="1"/>
</dbReference>
<dbReference type="InterPro" id="IPR003594">
    <property type="entry name" value="HATPase_dom"/>
</dbReference>
<protein>
    <recommendedName>
        <fullName evidence="2">histidine kinase</fullName>
        <ecNumber evidence="2">2.7.13.3</ecNumber>
    </recommendedName>
</protein>
<dbReference type="CDD" id="cd17546">
    <property type="entry name" value="REC_hyHK_CKI1_RcsC-like"/>
    <property type="match status" value="1"/>
</dbReference>
<dbReference type="Gene3D" id="3.30.565.10">
    <property type="entry name" value="Histidine kinase-like ATPase, C-terminal domain"/>
    <property type="match status" value="1"/>
</dbReference>
<dbReference type="InterPro" id="IPR001789">
    <property type="entry name" value="Sig_transdc_resp-reg_receiver"/>
</dbReference>
<dbReference type="InterPro" id="IPR036890">
    <property type="entry name" value="HATPase_C_sf"/>
</dbReference>
<dbReference type="InterPro" id="IPR005467">
    <property type="entry name" value="His_kinase_dom"/>
</dbReference>
<feature type="region of interest" description="Disordered" evidence="7">
    <location>
        <begin position="38"/>
        <end position="122"/>
    </location>
</feature>
<gene>
    <name evidence="10" type="ORF">DFP72DRAFT_891946</name>
</gene>
<feature type="region of interest" description="Disordered" evidence="7">
    <location>
        <begin position="258"/>
        <end position="289"/>
    </location>
</feature>
<evidence type="ECO:0000256" key="7">
    <source>
        <dbReference type="SAM" id="MobiDB-lite"/>
    </source>
</evidence>
<dbReference type="SUPFAM" id="SSF47384">
    <property type="entry name" value="Homodimeric domain of signal transducing histidine kinase"/>
    <property type="match status" value="1"/>
</dbReference>
<feature type="compositionally biased region" description="Polar residues" evidence="7">
    <location>
        <begin position="77"/>
        <end position="98"/>
    </location>
</feature>
<evidence type="ECO:0000256" key="6">
    <source>
        <dbReference type="PROSITE-ProRule" id="PRU00169"/>
    </source>
</evidence>
<feature type="compositionally biased region" description="Polar residues" evidence="7">
    <location>
        <begin position="224"/>
        <end position="243"/>
    </location>
</feature>
<dbReference type="Pfam" id="PF01590">
    <property type="entry name" value="GAF"/>
    <property type="match status" value="1"/>
</dbReference>
<feature type="domain" description="Response regulatory" evidence="9">
    <location>
        <begin position="1472"/>
        <end position="1598"/>
    </location>
</feature>
<dbReference type="PROSITE" id="PS50109">
    <property type="entry name" value="HIS_KIN"/>
    <property type="match status" value="1"/>
</dbReference>
<feature type="compositionally biased region" description="Low complexity" evidence="7">
    <location>
        <begin position="212"/>
        <end position="222"/>
    </location>
</feature>
<dbReference type="OrthoDB" id="21225at2759"/>
<accession>A0A8H6I1I6</accession>
<dbReference type="SUPFAM" id="SSF55874">
    <property type="entry name" value="ATPase domain of HSP90 chaperone/DNA topoisomerase II/histidine kinase"/>
    <property type="match status" value="1"/>
</dbReference>
<dbReference type="PANTHER" id="PTHR43047">
    <property type="entry name" value="TWO-COMPONENT HISTIDINE PROTEIN KINASE"/>
    <property type="match status" value="1"/>
</dbReference>
<evidence type="ECO:0000259" key="8">
    <source>
        <dbReference type="PROSITE" id="PS50109"/>
    </source>
</evidence>
<dbReference type="SMART" id="SM00388">
    <property type="entry name" value="HisKA"/>
    <property type="match status" value="1"/>
</dbReference>
<dbReference type="InterPro" id="IPR004358">
    <property type="entry name" value="Sig_transdc_His_kin-like_C"/>
</dbReference>
<dbReference type="EMBL" id="JACGCI010000023">
    <property type="protein sequence ID" value="KAF6757198.1"/>
    <property type="molecule type" value="Genomic_DNA"/>
</dbReference>
<keyword evidence="3 6" id="KW-0597">Phosphoprotein</keyword>
<dbReference type="PROSITE" id="PS50110">
    <property type="entry name" value="RESPONSE_REGULATORY"/>
    <property type="match status" value="1"/>
</dbReference>
<evidence type="ECO:0000313" key="10">
    <source>
        <dbReference type="EMBL" id="KAF6757198.1"/>
    </source>
</evidence>
<dbReference type="SUPFAM" id="SSF55781">
    <property type="entry name" value="GAF domain-like"/>
    <property type="match status" value="1"/>
</dbReference>
<dbReference type="FunFam" id="1.10.287.130:FF:000023">
    <property type="entry name" value="Sensor histidine kinase/response regulator, putative"/>
    <property type="match status" value="1"/>
</dbReference>
<feature type="region of interest" description="Disordered" evidence="7">
    <location>
        <begin position="523"/>
        <end position="547"/>
    </location>
</feature>
<dbReference type="CDD" id="cd00082">
    <property type="entry name" value="HisKA"/>
    <property type="match status" value="1"/>
</dbReference>
<feature type="region of interest" description="Disordered" evidence="7">
    <location>
        <begin position="1"/>
        <end position="24"/>
    </location>
</feature>
<organism evidence="10 11">
    <name type="scientific">Ephemerocybe angulata</name>
    <dbReference type="NCBI Taxonomy" id="980116"/>
    <lineage>
        <taxon>Eukaryota</taxon>
        <taxon>Fungi</taxon>
        <taxon>Dikarya</taxon>
        <taxon>Basidiomycota</taxon>
        <taxon>Agaricomycotina</taxon>
        <taxon>Agaricomycetes</taxon>
        <taxon>Agaricomycetidae</taxon>
        <taxon>Agaricales</taxon>
        <taxon>Agaricineae</taxon>
        <taxon>Psathyrellaceae</taxon>
        <taxon>Ephemerocybe</taxon>
    </lineage>
</organism>
<comment type="caution">
    <text evidence="10">The sequence shown here is derived from an EMBL/GenBank/DDBJ whole genome shotgun (WGS) entry which is preliminary data.</text>
</comment>
<evidence type="ECO:0000256" key="4">
    <source>
        <dbReference type="ARBA" id="ARBA00022679"/>
    </source>
</evidence>
<dbReference type="SMART" id="SM00387">
    <property type="entry name" value="HATPase_c"/>
    <property type="match status" value="1"/>
</dbReference>
<dbReference type="Gene3D" id="1.10.287.130">
    <property type="match status" value="1"/>
</dbReference>
<dbReference type="InterPro" id="IPR003018">
    <property type="entry name" value="GAF"/>
</dbReference>
<reference evidence="10 11" key="1">
    <citation type="submission" date="2020-07" db="EMBL/GenBank/DDBJ databases">
        <title>Comparative genomics of pyrophilous fungi reveals a link between fire events and developmental genes.</title>
        <authorList>
            <consortium name="DOE Joint Genome Institute"/>
            <person name="Steindorff A.S."/>
            <person name="Carver A."/>
            <person name="Calhoun S."/>
            <person name="Stillman K."/>
            <person name="Liu H."/>
            <person name="Lipzen A."/>
            <person name="Pangilinan J."/>
            <person name="Labutti K."/>
            <person name="Bruns T.D."/>
            <person name="Grigoriev I.V."/>
        </authorList>
    </citation>
    <scope>NUCLEOTIDE SEQUENCE [LARGE SCALE GENOMIC DNA]</scope>
    <source>
        <strain evidence="10 11">CBS 144469</strain>
    </source>
</reference>
<dbReference type="Pfam" id="PF00072">
    <property type="entry name" value="Response_reg"/>
    <property type="match status" value="1"/>
</dbReference>
<feature type="region of interest" description="Disordered" evidence="7">
    <location>
        <begin position="197"/>
        <end position="243"/>
    </location>
</feature>
<evidence type="ECO:0000256" key="3">
    <source>
        <dbReference type="ARBA" id="ARBA00022553"/>
    </source>
</evidence>
<dbReference type="PRINTS" id="PR00344">
    <property type="entry name" value="BCTRLSENSOR"/>
</dbReference>
<evidence type="ECO:0000259" key="9">
    <source>
        <dbReference type="PROSITE" id="PS50110"/>
    </source>
</evidence>
<dbReference type="PANTHER" id="PTHR43047:SF72">
    <property type="entry name" value="OSMOSENSING HISTIDINE PROTEIN KINASE SLN1"/>
    <property type="match status" value="1"/>
</dbReference>
<feature type="compositionally biased region" description="Low complexity" evidence="7">
    <location>
        <begin position="266"/>
        <end position="289"/>
    </location>
</feature>
<dbReference type="InterPro" id="IPR011006">
    <property type="entry name" value="CheY-like_superfamily"/>
</dbReference>
<feature type="modified residue" description="4-aspartylphosphate" evidence="6">
    <location>
        <position position="1522"/>
    </location>
</feature>
<comment type="catalytic activity">
    <reaction evidence="1">
        <text>ATP + protein L-histidine = ADP + protein N-phospho-L-histidine.</text>
        <dbReference type="EC" id="2.7.13.3"/>
    </reaction>
</comment>
<feature type="region of interest" description="Disordered" evidence="7">
    <location>
        <begin position="365"/>
        <end position="488"/>
    </location>
</feature>
<proteinExistence type="predicted"/>
<evidence type="ECO:0000256" key="5">
    <source>
        <dbReference type="ARBA" id="ARBA00022777"/>
    </source>
</evidence>
<dbReference type="InterPro" id="IPR036097">
    <property type="entry name" value="HisK_dim/P_sf"/>
</dbReference>
<evidence type="ECO:0000256" key="2">
    <source>
        <dbReference type="ARBA" id="ARBA00012438"/>
    </source>
</evidence>
<dbReference type="Proteomes" id="UP000521943">
    <property type="component" value="Unassembled WGS sequence"/>
</dbReference>
<dbReference type="SMART" id="SM00065">
    <property type="entry name" value="GAF"/>
    <property type="match status" value="2"/>
</dbReference>
<name>A0A8H6I1I6_9AGAR</name>
<dbReference type="SMART" id="SM00448">
    <property type="entry name" value="REC"/>
    <property type="match status" value="1"/>
</dbReference>
<dbReference type="Pfam" id="PF02518">
    <property type="entry name" value="HATPase_c"/>
    <property type="match status" value="1"/>
</dbReference>
<dbReference type="Gene3D" id="3.40.50.2300">
    <property type="match status" value="1"/>
</dbReference>
<dbReference type="GO" id="GO:0009927">
    <property type="term" value="F:histidine phosphotransfer kinase activity"/>
    <property type="evidence" value="ECO:0007669"/>
    <property type="project" value="TreeGrafter"/>
</dbReference>
<keyword evidence="4" id="KW-0808">Transferase</keyword>
<dbReference type="InterPro" id="IPR003661">
    <property type="entry name" value="HisK_dim/P_dom"/>
</dbReference>
<dbReference type="InterPro" id="IPR029016">
    <property type="entry name" value="GAF-like_dom_sf"/>
</dbReference>
<sequence length="1600" mass="174772">MQDKARAPVSAPSDPRYPKDLHPQDVLFSSANIIANGSAAASNSYKAPTKTPKRPARPSTAPSQDQVALLPAAFRSHTISLPASPSRESPSKGSPRSTSEVRKALQGLQGAPDDSVGKDVRSLNPSEFDLASDPGYALGTSDCDWATFVTAYAMGRWDPHKIPNPPRSYLCFPGDTIQPPPQPRLVREVIHASHSLPRETEYTVETEESLRDSSVVASAVDSMPDSTNSVGTASTSPTSKLQHRNTINLLPFELSLPGSSSHRSRNSFSSSASTSSFGGSTASSTTTSSKTEIQAAAATMRWAAARVDISPLALPSPEHELTDPMRGVTAALPVSYPEDPFNRVTEKVATPGGTRRSRLCDFWEGTTAVDDTPPTSPSATTTRPLKRISLDGSSYPLASKPGNMFRIEETSPTPDESVTSSLSLGPSSALSDPTTQLSILAAPPPATAPILGGGSQSRANESGDYFGDATPPSGTHPINGVSPSSLLQSGQSAFSNAVDLNSVDSDGTLTVPALPRRVCLTRQTSSPLPMPQPHEMRLPGGRLTSDNAIPSIKAGRSAKEEQMYNELGYLAPPNPPDELERRRALYKFNILNTGPDLNFDRIAHLAKLVFNTKGVIISLIDGNEQWFKSEFGSMFSQGGSPARSCPRTQSLCGHSILQRGDEPTMVLDTHLDWRFANNPLVTGPTQVRFYAGAPLRTQDGFNIGTLAVFDDAPREDFTPRQRHTLKEFAAIAMRELELWRDKIQLRIRDRIQSSMEQFSRECLESDNEVYTHGQQALKSTGENSMEQVYDHAAKLVQRTLDVEGVIVLDVSHCEVLENMSAEGRVSVIVHHGDVESPTETRQISQEEYHKFNRFFERHPDGRILEGILPHLFRPYMPTHIRYALTVPIFNIDKRPFALICAYNTNDHSKRFLEGHELSYLRAIGVIILSAVLKRRMILADKAKSLFISNISHELRTPLHGILAAAELLSDSPLTHSQMSFIQTVQACGTSLVETVNHVLDFTKLSGNTKAGGAEKVIVPTMTDLMQLIEDAIDGSWIGHRARTAIMGDSMIGSVYSPPSDDDLSPSPKPQHHVETVIDIGYREMGWLLNFEKGGIRRVLMNLFGNSLKFTTDGYVHVRARSLPLNADDPPGKVRVELAVQDTGKGISSYFQKNLLFQPFSQENPLQTGTGLGLAIVNSIIRSENVDGKLDVLSEEGNGTEIKFNFLADVPKDPAQIALSSQEVQPFRMEDGSPLPTVSLLGFDDAHRGVQLLRKVVLGYLQDWWAFPVNEGPELGDIVVVNEDIAPLMGAVQKRDVGRPFVILWGARGDPTILAVTSEYERMGGFCRILYKPGGPTRLRAIMKLSIHALKMGQYQYRKTAPPVNMMPGYVSQAKGEADRYSSAAWRRNSDESYKITQSKPTRPSMARAITLNPLSNLRQIVQSDEAEASPSPPETPVDPVLATIPVGSGGSLLKSAVKTTAPEVQQQERRPRVLVVEDNSLLRNLLAKWLVKKNYDFKEAVDGLEGVNIFREEGPFDVVVIDLSMPVLDGVAATKQMRRIESESGSVTPELPRPTKILALTGMSSLEDKRKAFDAGVDGYLVKPVAFKTLEDMFTKLGIS</sequence>
<evidence type="ECO:0000256" key="1">
    <source>
        <dbReference type="ARBA" id="ARBA00000085"/>
    </source>
</evidence>
<dbReference type="EC" id="2.7.13.3" evidence="2"/>
<dbReference type="Pfam" id="PF00512">
    <property type="entry name" value="HisKA"/>
    <property type="match status" value="1"/>
</dbReference>
<dbReference type="GO" id="GO:0005886">
    <property type="term" value="C:plasma membrane"/>
    <property type="evidence" value="ECO:0007669"/>
    <property type="project" value="TreeGrafter"/>
</dbReference>
<dbReference type="GO" id="GO:0000155">
    <property type="term" value="F:phosphorelay sensor kinase activity"/>
    <property type="evidence" value="ECO:0007669"/>
    <property type="project" value="InterPro"/>
</dbReference>
<keyword evidence="5 10" id="KW-0418">Kinase</keyword>